<feature type="region of interest" description="Disordered" evidence="1">
    <location>
        <begin position="56"/>
        <end position="77"/>
    </location>
</feature>
<sequence>MRTLEFFTDTGLDVLGPRYGWAEIPGLGAKSTKHTRLDRRNIVELLWQAKRAFASDNKRGQQDTLDTLVDGIQGMTPRRRPTNGPVYYRMKLVEALYYGKAPTGAMNDLPDIFIDYMTLS</sequence>
<proteinExistence type="predicted"/>
<name>A0A1F8DY44_9BACT</name>
<organism evidence="2 3">
    <name type="scientific">Candidatus Wolfebacteria bacterium RIFOXYB1_FULL_54_12</name>
    <dbReference type="NCBI Taxonomy" id="1802559"/>
    <lineage>
        <taxon>Bacteria</taxon>
        <taxon>Candidatus Wolfeibacteriota</taxon>
    </lineage>
</organism>
<evidence type="ECO:0000256" key="1">
    <source>
        <dbReference type="SAM" id="MobiDB-lite"/>
    </source>
</evidence>
<comment type="caution">
    <text evidence="2">The sequence shown here is derived from an EMBL/GenBank/DDBJ whole genome shotgun (WGS) entry which is preliminary data.</text>
</comment>
<protein>
    <submittedName>
        <fullName evidence="2">Uncharacterized protein</fullName>
    </submittedName>
</protein>
<evidence type="ECO:0000313" key="3">
    <source>
        <dbReference type="Proteomes" id="UP000176422"/>
    </source>
</evidence>
<evidence type="ECO:0000313" key="2">
    <source>
        <dbReference type="EMBL" id="OGM92908.1"/>
    </source>
</evidence>
<accession>A0A1F8DY44</accession>
<gene>
    <name evidence="2" type="ORF">A2372_03620</name>
</gene>
<dbReference type="AlphaFoldDB" id="A0A1F8DY44"/>
<reference evidence="2 3" key="1">
    <citation type="journal article" date="2016" name="Nat. Commun.">
        <title>Thousands of microbial genomes shed light on interconnected biogeochemical processes in an aquifer system.</title>
        <authorList>
            <person name="Anantharaman K."/>
            <person name="Brown C.T."/>
            <person name="Hug L.A."/>
            <person name="Sharon I."/>
            <person name="Castelle C.J."/>
            <person name="Probst A.J."/>
            <person name="Thomas B.C."/>
            <person name="Singh A."/>
            <person name="Wilkins M.J."/>
            <person name="Karaoz U."/>
            <person name="Brodie E.L."/>
            <person name="Williams K.H."/>
            <person name="Hubbard S.S."/>
            <person name="Banfield J.F."/>
        </authorList>
    </citation>
    <scope>NUCLEOTIDE SEQUENCE [LARGE SCALE GENOMIC DNA]</scope>
</reference>
<dbReference type="EMBL" id="MGIT01000002">
    <property type="protein sequence ID" value="OGM92908.1"/>
    <property type="molecule type" value="Genomic_DNA"/>
</dbReference>
<dbReference type="Proteomes" id="UP000176422">
    <property type="component" value="Unassembled WGS sequence"/>
</dbReference>